<protein>
    <submittedName>
        <fullName evidence="1">Uncharacterized protein</fullName>
    </submittedName>
</protein>
<dbReference type="AlphaFoldDB" id="A0A1L3SPS2"/>
<dbReference type="RefSeq" id="WP_072603035.1">
    <property type="nucleotide sequence ID" value="NZ_CP018171.1"/>
</dbReference>
<sequence>MLKGFKAIDEKLRKSVKESGGSYFSTLNAMCIGGDCVVATPKDFPVQFDYGHFLFEGGRIVLSKLKEAGLFTAIEAENDS</sequence>
<dbReference type="Proteomes" id="UP000182840">
    <property type="component" value="Chromosome"/>
</dbReference>
<reference evidence="2" key="1">
    <citation type="submission" date="2016-11" db="EMBL/GenBank/DDBJ databases">
        <title>Mesorhizobium oceanicum sp. nov., isolated from deep seawater in South China Sea.</title>
        <authorList>
            <person name="Fu G.-Y."/>
        </authorList>
    </citation>
    <scope>NUCLEOTIDE SEQUENCE [LARGE SCALE GENOMIC DNA]</scope>
    <source>
        <strain evidence="2">B7</strain>
    </source>
</reference>
<dbReference type="OrthoDB" id="9796461at2"/>
<evidence type="ECO:0000313" key="1">
    <source>
        <dbReference type="EMBL" id="APH71409.1"/>
    </source>
</evidence>
<accession>A0A1L3SPS2</accession>
<organism evidence="1 2">
    <name type="scientific">Aquibium oceanicum</name>
    <dbReference type="NCBI Taxonomy" id="1670800"/>
    <lineage>
        <taxon>Bacteria</taxon>
        <taxon>Pseudomonadati</taxon>
        <taxon>Pseudomonadota</taxon>
        <taxon>Alphaproteobacteria</taxon>
        <taxon>Hyphomicrobiales</taxon>
        <taxon>Phyllobacteriaceae</taxon>
        <taxon>Aquibium</taxon>
    </lineage>
</organism>
<evidence type="ECO:0000313" key="2">
    <source>
        <dbReference type="Proteomes" id="UP000182840"/>
    </source>
</evidence>
<keyword evidence="2" id="KW-1185">Reference proteome</keyword>
<dbReference type="EMBL" id="CP018171">
    <property type="protein sequence ID" value="APH71409.1"/>
    <property type="molecule type" value="Genomic_DNA"/>
</dbReference>
<name>A0A1L3SPS2_9HYPH</name>
<dbReference type="KEGG" id="meso:BSQ44_08540"/>
<gene>
    <name evidence="1" type="ORF">BSQ44_08540</name>
</gene>
<proteinExistence type="predicted"/>